<evidence type="ECO:0000256" key="6">
    <source>
        <dbReference type="PIRSR" id="PIRSR604808-2"/>
    </source>
</evidence>
<feature type="active site" description="Proton acceptor" evidence="5">
    <location>
        <position position="245"/>
    </location>
</feature>
<dbReference type="eggNOG" id="COG0708">
    <property type="taxonomic scope" value="Bacteria"/>
</dbReference>
<name>A1BJC4_CHLPD</name>
<evidence type="ECO:0000256" key="1">
    <source>
        <dbReference type="ARBA" id="ARBA00007092"/>
    </source>
</evidence>
<feature type="binding site" evidence="6">
    <location>
        <position position="7"/>
    </location>
    <ligand>
        <name>Mg(2+)</name>
        <dbReference type="ChEBI" id="CHEBI:18420"/>
        <label>1</label>
    </ligand>
</feature>
<evidence type="ECO:0000256" key="5">
    <source>
        <dbReference type="PIRSR" id="PIRSR604808-1"/>
    </source>
</evidence>
<keyword evidence="2 6" id="KW-0479">Metal-binding</keyword>
<evidence type="ECO:0000259" key="8">
    <source>
        <dbReference type="Pfam" id="PF03372"/>
    </source>
</evidence>
<dbReference type="KEGG" id="cph:Cpha266_2513"/>
<dbReference type="OrthoDB" id="9803914at2"/>
<feature type="binding site" evidence="6">
    <location>
        <position position="149"/>
    </location>
    <ligand>
        <name>Mg(2+)</name>
        <dbReference type="ChEBI" id="CHEBI:18420"/>
        <label>1</label>
    </ligand>
</feature>
<reference evidence="9 10" key="1">
    <citation type="submission" date="2006-12" db="EMBL/GenBank/DDBJ databases">
        <title>Complete sequence of Chlorobium phaeobacteroides DSM 266.</title>
        <authorList>
            <consortium name="US DOE Joint Genome Institute"/>
            <person name="Copeland A."/>
            <person name="Lucas S."/>
            <person name="Lapidus A."/>
            <person name="Barry K."/>
            <person name="Detter J.C."/>
            <person name="Glavina del Rio T."/>
            <person name="Hammon N."/>
            <person name="Israni S."/>
            <person name="Pitluck S."/>
            <person name="Goltsman E."/>
            <person name="Schmutz J."/>
            <person name="Larimer F."/>
            <person name="Land M."/>
            <person name="Hauser L."/>
            <person name="Mikhailova N."/>
            <person name="Li T."/>
            <person name="Overmann J."/>
            <person name="Bryant D.A."/>
            <person name="Richardson P."/>
        </authorList>
    </citation>
    <scope>NUCLEOTIDE SEQUENCE [LARGE SCALE GENOMIC DNA]</scope>
    <source>
        <strain evidence="9 10">DSM 266</strain>
    </source>
</reference>
<dbReference type="SUPFAM" id="SSF56219">
    <property type="entry name" value="DNase I-like"/>
    <property type="match status" value="1"/>
</dbReference>
<dbReference type="InterPro" id="IPR020847">
    <property type="entry name" value="AP_endonuclease_F1_BS"/>
</dbReference>
<feature type="binding site" evidence="6">
    <location>
        <position position="147"/>
    </location>
    <ligand>
        <name>Mg(2+)</name>
        <dbReference type="ChEBI" id="CHEBI:18420"/>
        <label>1</label>
    </ligand>
</feature>
<accession>A1BJC4</accession>
<comment type="similarity">
    <text evidence="1">Belongs to the DNA repair enzymes AP/ExoA family.</text>
</comment>
<dbReference type="Pfam" id="PF03372">
    <property type="entry name" value="Exo_endo_phos"/>
    <property type="match status" value="1"/>
</dbReference>
<keyword evidence="3" id="KW-0378">Hydrolase</keyword>
<dbReference type="EMBL" id="CP000492">
    <property type="protein sequence ID" value="ABL66501.1"/>
    <property type="molecule type" value="Genomic_DNA"/>
</dbReference>
<feature type="active site" evidence="5">
    <location>
        <position position="108"/>
    </location>
</feature>
<proteinExistence type="inferred from homology"/>
<dbReference type="GO" id="GO:0008311">
    <property type="term" value="F:double-stranded DNA 3'-5' DNA exonuclease activity"/>
    <property type="evidence" value="ECO:0007669"/>
    <property type="project" value="InterPro"/>
</dbReference>
<dbReference type="Proteomes" id="UP000008701">
    <property type="component" value="Chromosome"/>
</dbReference>
<feature type="binding site" evidence="6">
    <location>
        <position position="245"/>
    </location>
    <ligand>
        <name>Mg(2+)</name>
        <dbReference type="ChEBI" id="CHEBI:18420"/>
        <label>1</label>
    </ligand>
</feature>
<dbReference type="GO" id="GO:0006281">
    <property type="term" value="P:DNA repair"/>
    <property type="evidence" value="ECO:0007669"/>
    <property type="project" value="InterPro"/>
</dbReference>
<comment type="cofactor">
    <cofactor evidence="6">
        <name>Mg(2+)</name>
        <dbReference type="ChEBI" id="CHEBI:18420"/>
    </cofactor>
    <cofactor evidence="6">
        <name>Mn(2+)</name>
        <dbReference type="ChEBI" id="CHEBI:29035"/>
    </cofactor>
    <text evidence="6">Probably binds two magnesium or manganese ions per subunit.</text>
</comment>
<organism evidence="9 10">
    <name type="scientific">Chlorobium phaeobacteroides (strain DSM 266 / SMG 266 / 2430)</name>
    <dbReference type="NCBI Taxonomy" id="290317"/>
    <lineage>
        <taxon>Bacteria</taxon>
        <taxon>Pseudomonadati</taxon>
        <taxon>Chlorobiota</taxon>
        <taxon>Chlorobiia</taxon>
        <taxon>Chlorobiales</taxon>
        <taxon>Chlorobiaceae</taxon>
        <taxon>Chlorobium/Pelodictyon group</taxon>
        <taxon>Chlorobium</taxon>
    </lineage>
</organism>
<dbReference type="Gene3D" id="3.60.10.10">
    <property type="entry name" value="Endonuclease/exonuclease/phosphatase"/>
    <property type="match status" value="1"/>
</dbReference>
<dbReference type="GO" id="GO:0140078">
    <property type="term" value="F:class I DNA-(apurinic or apyrimidinic site) endonuclease activity"/>
    <property type="evidence" value="ECO:0007669"/>
    <property type="project" value="UniProtKB-EC"/>
</dbReference>
<evidence type="ECO:0000256" key="4">
    <source>
        <dbReference type="ARBA" id="ARBA00022842"/>
    </source>
</evidence>
<dbReference type="InterPro" id="IPR037493">
    <property type="entry name" value="ExoIII-like"/>
</dbReference>
<dbReference type="InterPro" id="IPR004808">
    <property type="entry name" value="AP_endonuc_1"/>
</dbReference>
<keyword evidence="10" id="KW-1185">Reference proteome</keyword>
<feature type="domain" description="Endonuclease/exonuclease/phosphatase" evidence="8">
    <location>
        <begin position="4"/>
        <end position="245"/>
    </location>
</feature>
<keyword evidence="4 6" id="KW-0460">Magnesium</keyword>
<dbReference type="EC" id="4.2.99.18" evidence="9"/>
<dbReference type="STRING" id="290317.Cpha266_2513"/>
<dbReference type="PANTHER" id="PTHR43250:SF2">
    <property type="entry name" value="EXODEOXYRIBONUCLEASE III"/>
    <property type="match status" value="1"/>
</dbReference>
<sequence length="256" mass="29218">MKIASWNVNGIRARQEALVSWIGRNSPDVLVLQEVKADLADIPASISELEGYDSFWNGSSFRKGYSGTGMLVRKGAFSGTVEWEIPAFDFENRTCVLHTGQFTLTGCYVPRGEGDEHYRLKLRYFEQTRLFIENLLLEGRQIVFTGDMNVAHRDIDVHRSQNKPGAVGLRAEERSSIDACLALGLRDVMRERAPERNDLFTWWPYWKNARERNLGWRIDCFFLSAAIAERVTMVAVDRDERSSDHAPIILELSDLS</sequence>
<dbReference type="NCBIfam" id="TIGR00195">
    <property type="entry name" value="exoDNase_III"/>
    <property type="match status" value="1"/>
</dbReference>
<dbReference type="InterPro" id="IPR005135">
    <property type="entry name" value="Endo/exonuclease/phosphatase"/>
</dbReference>
<feature type="active site" description="Proton donor/acceptor" evidence="5">
    <location>
        <position position="147"/>
    </location>
</feature>
<dbReference type="HOGENOM" id="CLU_027539_3_1_10"/>
<dbReference type="RefSeq" id="WP_011746278.1">
    <property type="nucleotide sequence ID" value="NC_008639.1"/>
</dbReference>
<evidence type="ECO:0000256" key="2">
    <source>
        <dbReference type="ARBA" id="ARBA00022723"/>
    </source>
</evidence>
<evidence type="ECO:0000313" key="9">
    <source>
        <dbReference type="EMBL" id="ABL66501.1"/>
    </source>
</evidence>
<gene>
    <name evidence="9" type="ordered locus">Cpha266_2513</name>
</gene>
<feature type="binding site" evidence="6">
    <location>
        <position position="244"/>
    </location>
    <ligand>
        <name>Mg(2+)</name>
        <dbReference type="ChEBI" id="CHEBI:18420"/>
        <label>1</label>
    </ligand>
</feature>
<dbReference type="NCBIfam" id="TIGR00633">
    <property type="entry name" value="xth"/>
    <property type="match status" value="1"/>
</dbReference>
<evidence type="ECO:0000256" key="3">
    <source>
        <dbReference type="ARBA" id="ARBA00022801"/>
    </source>
</evidence>
<feature type="site" description="Important for catalytic activity" evidence="7">
    <location>
        <position position="219"/>
    </location>
</feature>
<dbReference type="GO" id="GO:0046872">
    <property type="term" value="F:metal ion binding"/>
    <property type="evidence" value="ECO:0007669"/>
    <property type="project" value="UniProtKB-KW"/>
</dbReference>
<dbReference type="GO" id="GO:0003677">
    <property type="term" value="F:DNA binding"/>
    <property type="evidence" value="ECO:0007669"/>
    <property type="project" value="InterPro"/>
</dbReference>
<feature type="site" description="Interaction with DNA substrate" evidence="7">
    <location>
        <position position="245"/>
    </location>
</feature>
<evidence type="ECO:0000313" key="10">
    <source>
        <dbReference type="Proteomes" id="UP000008701"/>
    </source>
</evidence>
<dbReference type="PANTHER" id="PTHR43250">
    <property type="entry name" value="EXODEOXYRIBONUCLEASE III"/>
    <property type="match status" value="1"/>
</dbReference>
<feature type="site" description="Transition state stabilizer" evidence="7">
    <location>
        <position position="149"/>
    </location>
</feature>
<dbReference type="AlphaFoldDB" id="A1BJC4"/>
<keyword evidence="9" id="KW-0456">Lyase</keyword>
<dbReference type="PROSITE" id="PS51435">
    <property type="entry name" value="AP_NUCLEASE_F1_4"/>
    <property type="match status" value="1"/>
</dbReference>
<dbReference type="InterPro" id="IPR036691">
    <property type="entry name" value="Endo/exonu/phosph_ase_sf"/>
</dbReference>
<protein>
    <submittedName>
        <fullName evidence="9">Exodeoxyribonuclease III Xth</fullName>
        <ecNumber evidence="9">4.2.99.18</ecNumber>
    </submittedName>
</protein>
<feature type="binding site" evidence="6">
    <location>
        <position position="34"/>
    </location>
    <ligand>
        <name>Mg(2+)</name>
        <dbReference type="ChEBI" id="CHEBI:18420"/>
        <label>1</label>
    </ligand>
</feature>
<dbReference type="PROSITE" id="PS00726">
    <property type="entry name" value="AP_NUCLEASE_F1_1"/>
    <property type="match status" value="1"/>
</dbReference>
<keyword evidence="6" id="KW-0464">Manganese</keyword>
<evidence type="ECO:0000256" key="7">
    <source>
        <dbReference type="PIRSR" id="PIRSR604808-3"/>
    </source>
</evidence>